<dbReference type="InterPro" id="IPR007324">
    <property type="entry name" value="Sugar-bd_dom_put"/>
</dbReference>
<feature type="binding site" evidence="15">
    <location>
        <position position="290"/>
    </location>
    <ligand>
        <name>dihydroxyacetone phosphate</name>
        <dbReference type="ChEBI" id="CHEBI:57642"/>
    </ligand>
</feature>
<dbReference type="GO" id="GO:0030246">
    <property type="term" value="F:carbohydrate binding"/>
    <property type="evidence" value="ECO:0007669"/>
    <property type="project" value="InterPro"/>
</dbReference>
<feature type="binding site" evidence="15">
    <location>
        <position position="22"/>
    </location>
    <ligand>
        <name>dihydroxyacetone phosphate</name>
        <dbReference type="ChEBI" id="CHEBI:57642"/>
    </ligand>
</feature>
<feature type="binding site" evidence="15">
    <location>
        <position position="56"/>
    </location>
    <ligand>
        <name>Mg(2+)</name>
        <dbReference type="ChEBI" id="CHEBI:18420"/>
        <label>2</label>
    </ligand>
</feature>
<evidence type="ECO:0000256" key="7">
    <source>
        <dbReference type="ARBA" id="ARBA00018635"/>
    </source>
</evidence>
<evidence type="ECO:0000256" key="3">
    <source>
        <dbReference type="ARBA" id="ARBA00004742"/>
    </source>
</evidence>
<reference evidence="17" key="1">
    <citation type="journal article" date="2020" name="mSystems">
        <title>Genome- and Community-Level Interaction Insights into Carbon Utilization and Element Cycling Functions of Hydrothermarchaeota in Hydrothermal Sediment.</title>
        <authorList>
            <person name="Zhou Z."/>
            <person name="Liu Y."/>
            <person name="Xu W."/>
            <person name="Pan J."/>
            <person name="Luo Z.H."/>
            <person name="Li M."/>
        </authorList>
    </citation>
    <scope>NUCLEOTIDE SEQUENCE [LARGE SCALE GENOMIC DNA]</scope>
    <source>
        <strain evidence="17">SpSt-897</strain>
    </source>
</reference>
<evidence type="ECO:0000256" key="15">
    <source>
        <dbReference type="HAMAP-Rule" id="MF_02067"/>
    </source>
</evidence>
<feature type="binding site" evidence="15">
    <location>
        <position position="15"/>
    </location>
    <ligand>
        <name>Mg(2+)</name>
        <dbReference type="ChEBI" id="CHEBI:18420"/>
        <label>1</label>
    </ligand>
</feature>
<keyword evidence="9 15" id="KW-0479">Metal-binding</keyword>
<feature type="binding site" evidence="15">
    <location>
        <position position="237"/>
    </location>
    <ligand>
        <name>Mg(2+)</name>
        <dbReference type="ChEBI" id="CHEBI:18420"/>
        <label>3</label>
    </ligand>
</feature>
<dbReference type="Gene3D" id="3.40.50.1360">
    <property type="match status" value="1"/>
</dbReference>
<feature type="active site" description="Schiff-base intermediate with DHAP; for FBP aldolase activity" evidence="15">
    <location>
        <position position="235"/>
    </location>
</feature>
<feature type="binding site" evidence="15">
    <location>
        <position position="135"/>
    </location>
    <ligand>
        <name>Mg(2+)</name>
        <dbReference type="ChEBI" id="CHEBI:18420"/>
        <label>2</label>
    </ligand>
</feature>
<evidence type="ECO:0000259" key="16">
    <source>
        <dbReference type="Pfam" id="PF04198"/>
    </source>
</evidence>
<keyword evidence="14 15" id="KW-0119">Carbohydrate metabolism</keyword>
<evidence type="ECO:0000256" key="8">
    <source>
        <dbReference type="ARBA" id="ARBA00022432"/>
    </source>
</evidence>
<dbReference type="EMBL" id="DTMF01000194">
    <property type="protein sequence ID" value="HGF34288.1"/>
    <property type="molecule type" value="Genomic_DNA"/>
</dbReference>
<feature type="binding site" description="in other chain" evidence="15">
    <location>
        <position position="351"/>
    </location>
    <ligand>
        <name>beta-D-fructose 1,6-bisphosphate</name>
        <dbReference type="ChEBI" id="CHEBI:32966"/>
        <note>ligand shared between dimeric partners</note>
    </ligand>
</feature>
<organism evidence="17">
    <name type="scientific">Desulfobacca acetoxidans</name>
    <dbReference type="NCBI Taxonomy" id="60893"/>
    <lineage>
        <taxon>Bacteria</taxon>
        <taxon>Pseudomonadati</taxon>
        <taxon>Thermodesulfobacteriota</taxon>
        <taxon>Desulfobaccia</taxon>
        <taxon>Desulfobaccales</taxon>
        <taxon>Desulfobaccaceae</taxon>
        <taxon>Desulfobacca</taxon>
    </lineage>
</organism>
<feature type="binding site" description="in other chain" evidence="15">
    <location>
        <position position="22"/>
    </location>
    <ligand>
        <name>beta-D-fructose 1,6-bisphosphate</name>
        <dbReference type="ChEBI" id="CHEBI:32966"/>
        <note>ligand shared between dimeric partners</note>
    </ligand>
</feature>
<feature type="binding site" evidence="15">
    <location>
        <position position="269"/>
    </location>
    <ligand>
        <name>dihydroxyacetone phosphate</name>
        <dbReference type="ChEBI" id="CHEBI:57642"/>
    </ligand>
</feature>
<evidence type="ECO:0000256" key="5">
    <source>
        <dbReference type="ARBA" id="ARBA00011820"/>
    </source>
</evidence>
<dbReference type="EC" id="4.1.2.13" evidence="15"/>
<protein>
    <recommendedName>
        <fullName evidence="7 15">Fructose-1,6-bisphosphate aldolase/phosphatase</fullName>
        <shortName evidence="15">FBP A/P</shortName>
        <shortName evidence="15">FBP aldolase/phosphatase</shortName>
        <ecNumber evidence="6 15">3.1.3.11</ecNumber>
        <ecNumber evidence="15">4.1.2.13</ecNumber>
    </recommendedName>
</protein>
<dbReference type="EC" id="3.1.3.11" evidence="6 15"/>
<comment type="subunit">
    <text evidence="5 15">Homooctamer; dimer of tetramers.</text>
</comment>
<evidence type="ECO:0000256" key="4">
    <source>
        <dbReference type="ARBA" id="ARBA00010693"/>
    </source>
</evidence>
<comment type="function">
    <text evidence="15">Catalyzes two subsequent steps in gluconeogenesis: the aldol condensation of dihydroxyacetone phosphate (DHAP) and glyceraldehyde-3-phosphate (GA3P) to fructose-1,6-bisphosphate (FBP), and the dephosphorylation of FBP to fructose-6-phosphate (F6P).</text>
</comment>
<evidence type="ECO:0000256" key="2">
    <source>
        <dbReference type="ARBA" id="ARBA00001946"/>
    </source>
</evidence>
<dbReference type="GO" id="GO:0042132">
    <property type="term" value="F:fructose 1,6-bisphosphate 1-phosphatase activity"/>
    <property type="evidence" value="ECO:0007669"/>
    <property type="project" value="UniProtKB-UniRule"/>
</dbReference>
<accession>A0A7C3Z346</accession>
<feature type="active site" description="Proton acceptor; for FBP phosphatase activity" evidence="15">
    <location>
        <position position="15"/>
    </location>
</feature>
<feature type="binding site" evidence="15">
    <location>
        <position position="22"/>
    </location>
    <ligand>
        <name>Mg(2+)</name>
        <dbReference type="ChEBI" id="CHEBI:18420"/>
        <label>1</label>
    </ligand>
</feature>
<keyword evidence="13 15" id="KW-0704">Schiff base</keyword>
<comment type="similarity">
    <text evidence="4 15">Belongs to the FBP aldolase/phosphatase family.</text>
</comment>
<feature type="binding site" evidence="15">
    <location>
        <position position="56"/>
    </location>
    <ligand>
        <name>Mg(2+)</name>
        <dbReference type="ChEBI" id="CHEBI:18420"/>
        <label>1</label>
    </ligand>
</feature>
<dbReference type="SUPFAM" id="SSF111249">
    <property type="entry name" value="Sulfolobus fructose-1,6-bisphosphatase-like"/>
    <property type="match status" value="1"/>
</dbReference>
<feature type="binding site" description="in other chain" evidence="15">
    <location>
        <begin position="107"/>
        <end position="108"/>
    </location>
    <ligand>
        <name>beta-D-fructose 1,6-bisphosphate</name>
        <dbReference type="ChEBI" id="CHEBI:32966"/>
        <note>ligand shared between dimeric partners</note>
    </ligand>
</feature>
<keyword evidence="8 15" id="KW-0312">Gluconeogenesis</keyword>
<dbReference type="HAMAP" id="MF_02067">
    <property type="entry name" value="FBP_aldolase_phosphatase"/>
    <property type="match status" value="1"/>
</dbReference>
<comment type="cofactor">
    <cofactor evidence="2 15">
        <name>Mg(2+)</name>
        <dbReference type="ChEBI" id="CHEBI:18420"/>
    </cofactor>
</comment>
<feature type="binding site" evidence="15">
    <location>
        <begin position="245"/>
        <end position="246"/>
    </location>
    <ligand>
        <name>beta-D-fructose 1,6-bisphosphate</name>
        <dbReference type="ChEBI" id="CHEBI:32966"/>
        <note>ligand shared between dimeric partners</note>
    </ligand>
</feature>
<keyword evidence="12 15" id="KW-0456">Lyase</keyword>
<keyword evidence="11 15" id="KW-0460">Magnesium</keyword>
<feature type="binding site" evidence="15">
    <location>
        <position position="57"/>
    </location>
    <ligand>
        <name>Mg(2+)</name>
        <dbReference type="ChEBI" id="CHEBI:18420"/>
        <label>2</label>
    </ligand>
</feature>
<evidence type="ECO:0000256" key="12">
    <source>
        <dbReference type="ARBA" id="ARBA00023239"/>
    </source>
</evidence>
<evidence type="ECO:0000256" key="10">
    <source>
        <dbReference type="ARBA" id="ARBA00022801"/>
    </source>
</evidence>
<feature type="binding site" evidence="15">
    <location>
        <position position="236"/>
    </location>
    <ligand>
        <name>Mg(2+)</name>
        <dbReference type="ChEBI" id="CHEBI:18420"/>
        <label>4</label>
    </ligand>
</feature>
<sequence length="637" mass="70590">MAAAQKLTLSVIKADVGGMVGHCSSHPDMLALAQEHVAAAVKRGLLVDGQVLHVGDDVELIMTHHRGENNSEIHQFAWDTFLDLTQLAKRMKLYGAGQDMLADAFSGNVKGMGPGVAEMSFVERKSEPVVIFMADKTSPGAWNLPVFKMFADPFNTVGLVIDPSMHRGFRFRVLDIFENKEWFLSCPEDMYDLLVLIGASGRYLIESTYRKKDNEIVAVASSQKLGLIAGRYVGKDDPVLIVRSQSGFPAVGEILEPFAFPHLVEGWMRGSHHGPLMPVSFADARPIRFDGPPRVIAAGYQLCEGKLIGPVDLFSDVAYDEARKEASRIATYMRRHGPFEPHRLGLHEMEYTTLPQVMAFIFEKSAIPQRSDLEDELQKKYPHLREVRVVDPGLKDLDAIQKTVAREGAYYLEEIAWNGARIGLSGGKTIYYLITYLEPERLSGLHLYPLTLTPILTMPGLTANAMVGMMSTKYPDATAYNLPTIPVTSREEYEKQMAVNPEMLKIYRDIWEVEIMILGIGYLTGPLPGFRALAQQELNLTAEDLAAKGVVAEINHTPIDANGEPMLDTQDKELAALTRRVIGVGALELRERAARPDRYVVAVAGGLEKTEAIRACLKGKYFNVLITDAYVAEALVR</sequence>
<proteinExistence type="inferred from homology"/>
<feature type="binding site" evidence="15">
    <location>
        <position position="235"/>
    </location>
    <ligand>
        <name>Mg(2+)</name>
        <dbReference type="ChEBI" id="CHEBI:18420"/>
        <label>3</label>
    </ligand>
</feature>
<dbReference type="PANTHER" id="PTHR38341">
    <property type="entry name" value="FRUCTOSE-1,6-BISPHOSPHATE ALDOLASE/PHOSPHATASE"/>
    <property type="match status" value="1"/>
</dbReference>
<feature type="binding site" description="in other chain" evidence="15">
    <location>
        <position position="269"/>
    </location>
    <ligand>
        <name>beta-D-fructose 1,6-bisphosphate</name>
        <dbReference type="ChEBI" id="CHEBI:32966"/>
        <note>ligand shared between dimeric partners</note>
    </ligand>
</feature>
<dbReference type="SUPFAM" id="SSF100950">
    <property type="entry name" value="NagB/RpiA/CoA transferase-like"/>
    <property type="match status" value="1"/>
</dbReference>
<evidence type="ECO:0000256" key="13">
    <source>
        <dbReference type="ARBA" id="ARBA00023270"/>
    </source>
</evidence>
<evidence type="ECO:0000256" key="14">
    <source>
        <dbReference type="ARBA" id="ARBA00023277"/>
    </source>
</evidence>
<evidence type="ECO:0000256" key="6">
    <source>
        <dbReference type="ARBA" id="ARBA00013093"/>
    </source>
</evidence>
<comment type="catalytic activity">
    <reaction evidence="15">
        <text>beta-D-fructose 1,6-bisphosphate = D-glyceraldehyde 3-phosphate + dihydroxyacetone phosphate</text>
        <dbReference type="Rhea" id="RHEA:14729"/>
        <dbReference type="ChEBI" id="CHEBI:32966"/>
        <dbReference type="ChEBI" id="CHEBI:57642"/>
        <dbReference type="ChEBI" id="CHEBI:59776"/>
        <dbReference type="EC" id="4.1.2.13"/>
    </reaction>
</comment>
<dbReference type="Pfam" id="PF04198">
    <property type="entry name" value="Sugar-bind"/>
    <property type="match status" value="1"/>
</dbReference>
<evidence type="ECO:0000256" key="9">
    <source>
        <dbReference type="ARBA" id="ARBA00022723"/>
    </source>
</evidence>
<dbReference type="InterPro" id="IPR002803">
    <property type="entry name" value="FBPase_V"/>
</dbReference>
<dbReference type="InterPro" id="IPR036076">
    <property type="entry name" value="FBPase_V_sf"/>
</dbReference>
<feature type="binding site" evidence="15">
    <location>
        <position position="136"/>
    </location>
    <ligand>
        <name>dihydroxyacetone phosphate</name>
        <dbReference type="ChEBI" id="CHEBI:57642"/>
    </ligand>
</feature>
<feature type="binding site" description="in other chain" evidence="15">
    <location>
        <position position="290"/>
    </location>
    <ligand>
        <name>beta-D-fructose 1,6-bisphosphate</name>
        <dbReference type="ChEBI" id="CHEBI:32966"/>
        <note>ligand shared between dimeric partners</note>
    </ligand>
</feature>
<feature type="binding site" description="in other chain" evidence="15">
    <location>
        <position position="94"/>
    </location>
    <ligand>
        <name>beta-D-fructose 1,6-bisphosphate</name>
        <dbReference type="ChEBI" id="CHEBI:32966"/>
        <note>ligand shared between dimeric partners</note>
    </ligand>
</feature>
<dbReference type="GO" id="GO:0000287">
    <property type="term" value="F:magnesium ion binding"/>
    <property type="evidence" value="ECO:0007669"/>
    <property type="project" value="UniProtKB-UniRule"/>
</dbReference>
<feature type="binding site" evidence="15">
    <location>
        <position position="98"/>
    </location>
    <ligand>
        <name>Mg(2+)</name>
        <dbReference type="ChEBI" id="CHEBI:18420"/>
        <label>1</label>
    </ligand>
</feature>
<evidence type="ECO:0000256" key="11">
    <source>
        <dbReference type="ARBA" id="ARBA00022842"/>
    </source>
</evidence>
<dbReference type="InterPro" id="IPR037171">
    <property type="entry name" value="NagB/RpiA_transferase-like"/>
</dbReference>
<dbReference type="GO" id="GO:0006094">
    <property type="term" value="P:gluconeogenesis"/>
    <property type="evidence" value="ECO:0007669"/>
    <property type="project" value="UniProtKB-UniRule"/>
</dbReference>
<comment type="catalytic activity">
    <reaction evidence="1 15">
        <text>beta-D-fructose 1,6-bisphosphate + H2O = beta-D-fructose 6-phosphate + phosphate</text>
        <dbReference type="Rhea" id="RHEA:11064"/>
        <dbReference type="ChEBI" id="CHEBI:15377"/>
        <dbReference type="ChEBI" id="CHEBI:32966"/>
        <dbReference type="ChEBI" id="CHEBI:43474"/>
        <dbReference type="ChEBI" id="CHEBI:57634"/>
        <dbReference type="EC" id="3.1.3.11"/>
    </reaction>
</comment>
<comment type="caution">
    <text evidence="17">The sequence shown here is derived from an EMBL/GenBank/DDBJ whole genome shotgun (WGS) entry which is preliminary data.</text>
</comment>
<feature type="domain" description="Sugar-binding" evidence="16">
    <location>
        <begin position="370"/>
        <end position="636"/>
    </location>
</feature>
<feature type="binding site" evidence="15">
    <location>
        <position position="237"/>
    </location>
    <ligand>
        <name>Mg(2+)</name>
        <dbReference type="ChEBI" id="CHEBI:18420"/>
        <label>2</label>
    </ligand>
</feature>
<dbReference type="GO" id="GO:0004332">
    <property type="term" value="F:fructose-bisphosphate aldolase activity"/>
    <property type="evidence" value="ECO:0007669"/>
    <property type="project" value="UniProtKB-UniRule"/>
</dbReference>
<name>A0A7C3Z346_9BACT</name>
<gene>
    <name evidence="15" type="primary">fbp</name>
    <name evidence="17" type="ORF">ENW96_07865</name>
</gene>
<evidence type="ECO:0000256" key="1">
    <source>
        <dbReference type="ARBA" id="ARBA00001273"/>
    </source>
</evidence>
<feature type="active site" description="Proton donor/acceptor; for FBP aldolase activity" evidence="15">
    <location>
        <position position="232"/>
    </location>
</feature>
<dbReference type="AlphaFoldDB" id="A0A7C3Z346"/>
<dbReference type="NCBIfam" id="NF041126">
    <property type="entry name" value="FBP_aldo_phos"/>
    <property type="match status" value="1"/>
</dbReference>
<feature type="binding site" description="in other chain" evidence="15">
    <location>
        <position position="136"/>
    </location>
    <ligand>
        <name>beta-D-fructose 1,6-bisphosphate</name>
        <dbReference type="ChEBI" id="CHEBI:32966"/>
        <note>ligand shared between dimeric partners</note>
    </ligand>
</feature>
<comment type="domain">
    <text evidence="15">Consists of a single catalytic domain, but remodels its active-site architecture via a large structural change to exhibit dual activities.</text>
</comment>
<dbReference type="PANTHER" id="PTHR38341:SF1">
    <property type="entry name" value="FRUCTOSE-1,6-BISPHOSPHATE ALDOLASE_PHOSPHATASE"/>
    <property type="match status" value="1"/>
</dbReference>
<dbReference type="UniPathway" id="UPA00138"/>
<dbReference type="Pfam" id="PF01950">
    <property type="entry name" value="FBPase_3"/>
    <property type="match status" value="1"/>
</dbReference>
<feature type="binding site" evidence="15">
    <location>
        <position position="236"/>
    </location>
    <ligand>
        <name>Mg(2+)</name>
        <dbReference type="ChEBI" id="CHEBI:18420"/>
        <label>3</label>
    </ligand>
</feature>
<evidence type="ECO:0000313" key="17">
    <source>
        <dbReference type="EMBL" id="HGF34288.1"/>
    </source>
</evidence>
<keyword evidence="10 15" id="KW-0378">Hydrolase</keyword>
<comment type="pathway">
    <text evidence="3 15">Carbohydrate biosynthesis; gluconeogenesis.</text>
</comment>